<proteinExistence type="predicted"/>
<evidence type="ECO:0000313" key="1">
    <source>
        <dbReference type="EMBL" id="MFD1605855.1"/>
    </source>
</evidence>
<name>A0ABW4HMA8_9FLAO</name>
<sequence>MKTLFNYFSVLFSICCFSQTNENIPTKKEIVHFLENIEVPGKEIKKIDRKIILWTDFVIYGEQNLEIEKG</sequence>
<protein>
    <submittedName>
        <fullName evidence="1">Uncharacterized protein</fullName>
    </submittedName>
</protein>
<dbReference type="RefSeq" id="WP_379813665.1">
    <property type="nucleotide sequence ID" value="NZ_JBHUDZ010000018.1"/>
</dbReference>
<organism evidence="1 2">
    <name type="scientific">Flavobacterium artemisiae</name>
    <dbReference type="NCBI Taxonomy" id="2126556"/>
    <lineage>
        <taxon>Bacteria</taxon>
        <taxon>Pseudomonadati</taxon>
        <taxon>Bacteroidota</taxon>
        <taxon>Flavobacteriia</taxon>
        <taxon>Flavobacteriales</taxon>
        <taxon>Flavobacteriaceae</taxon>
        <taxon>Flavobacterium</taxon>
    </lineage>
</organism>
<keyword evidence="2" id="KW-1185">Reference proteome</keyword>
<evidence type="ECO:0000313" key="2">
    <source>
        <dbReference type="Proteomes" id="UP001597138"/>
    </source>
</evidence>
<dbReference type="EMBL" id="JBHUDZ010000018">
    <property type="protein sequence ID" value="MFD1605855.1"/>
    <property type="molecule type" value="Genomic_DNA"/>
</dbReference>
<dbReference type="Proteomes" id="UP001597138">
    <property type="component" value="Unassembled WGS sequence"/>
</dbReference>
<gene>
    <name evidence="1" type="ORF">ACFSC2_24165</name>
</gene>
<accession>A0ABW4HMA8</accession>
<comment type="caution">
    <text evidence="1">The sequence shown here is derived from an EMBL/GenBank/DDBJ whole genome shotgun (WGS) entry which is preliminary data.</text>
</comment>
<reference evidence="2" key="1">
    <citation type="journal article" date="2019" name="Int. J. Syst. Evol. Microbiol.">
        <title>The Global Catalogue of Microorganisms (GCM) 10K type strain sequencing project: providing services to taxonomists for standard genome sequencing and annotation.</title>
        <authorList>
            <consortium name="The Broad Institute Genomics Platform"/>
            <consortium name="The Broad Institute Genome Sequencing Center for Infectious Disease"/>
            <person name="Wu L."/>
            <person name="Ma J."/>
        </authorList>
    </citation>
    <scope>NUCLEOTIDE SEQUENCE [LARGE SCALE GENOMIC DNA]</scope>
    <source>
        <strain evidence="2">CCUG 70865</strain>
    </source>
</reference>